<evidence type="ECO:0000313" key="3">
    <source>
        <dbReference type="Proteomes" id="UP000673552"/>
    </source>
</evidence>
<feature type="compositionally biased region" description="Polar residues" evidence="1">
    <location>
        <begin position="899"/>
        <end position="911"/>
    </location>
</feature>
<feature type="compositionally biased region" description="Acidic residues" evidence="1">
    <location>
        <begin position="744"/>
        <end position="754"/>
    </location>
</feature>
<feature type="compositionally biased region" description="Basic and acidic residues" evidence="1">
    <location>
        <begin position="925"/>
        <end position="941"/>
    </location>
</feature>
<dbReference type="KEGG" id="lmat:92518050"/>
<feature type="region of interest" description="Disordered" evidence="1">
    <location>
        <begin position="721"/>
        <end position="756"/>
    </location>
</feature>
<feature type="region of interest" description="Disordered" evidence="1">
    <location>
        <begin position="341"/>
        <end position="383"/>
    </location>
</feature>
<accession>A0A836KUZ4</accession>
<name>A0A836KUZ4_9TRYP</name>
<sequence>MEEARCPKTDTGTAAGLRTSAAAATGVSSGTKGATAMPTRREPCGSTLSFALPEVLPAAAAEGDGINTSGSSAPPPPLTLDMQRRDLKTNPSPGRTTATASGTPADAVGVQKQSSSPYLSGPSLYASTPSLSRNGSAGVCGLLDTSRAHLAAAQRTCGTTAAAGSGRLHEYNLSVSPSTSTQRAAVTPCWTSSLHDMLASSPATAAAASATRVAAHSPSNAPRAGADNDAQGQHSASRVAPAQQALREALVHVLQRERVRALLTRAWGLWRLLQALRLNERRHDSRDDLAGKAEREGLSPTLSAGQQHPGGQPPVSTAARHTFSRHRYVDAAVHTRSNVLAHPHPLTTDSPFSSAHQWKSPVDPEGTLSGAFEPKEATSASASLPTWTPLGGVGTGVPCCGIITTAGVDDDDDGLRDLDDGVEVSQQTELRQRQQRSRGGSAMDAALAATSIVPSLTAMSNASAKQSLSWPSQSLVQLPVLEEVLSASFAQTPTTASVPALGTTDSIETSLSAGAALLAETMAGQSGSKSNAATATAAAVGIERKKSVVQHVLAGKSPQKVSPHRGPTNFLGGGVAGSGAALSFEGSPSRPQSSMEAPVVIRGPLLRPHRPRSGGGGGGVGLMASDSEDHSSSSLMCTSQGRQAGGVSGVWGSPRDCDSARSRSMTPLPMSLFTVTTASQLLAREAEDRVAVQTREEQRRLRLQRDMSAVMDQLMMAALRRRSSERGLHPSLRASAVASPVPQESDDSSDESCIDDERGGDNAARCINFLCEGAVEARRGSATSGSAEVVASWGSAPRISAASPPPVQLVATSRSEQRSLSPYAEVKGAQPYCQRSRRTEGEGRQCDETEERARGSRSHEDEEAIDVSTALSEPSVRALRSTLQWGANVLDAITITTDAEVSTDQVMSTAATPRAVSPRRPSSRLSRESHPDGKREGDGALRRTRRL</sequence>
<feature type="compositionally biased region" description="Polar residues" evidence="1">
    <location>
        <begin position="89"/>
        <end position="102"/>
    </location>
</feature>
<feature type="region of interest" description="Disordered" evidence="1">
    <location>
        <begin position="605"/>
        <end position="663"/>
    </location>
</feature>
<comment type="caution">
    <text evidence="2">The sequence shown here is derived from an EMBL/GenBank/DDBJ whole genome shotgun (WGS) entry which is preliminary data.</text>
</comment>
<feature type="compositionally biased region" description="Low complexity" evidence="1">
    <location>
        <begin position="913"/>
        <end position="924"/>
    </location>
</feature>
<protein>
    <submittedName>
        <fullName evidence="2">Uncharacterized protein</fullName>
    </submittedName>
</protein>
<feature type="compositionally biased region" description="Polar residues" evidence="1">
    <location>
        <begin position="347"/>
        <end position="357"/>
    </location>
</feature>
<dbReference type="EMBL" id="JAFEUZ010000001">
    <property type="protein sequence ID" value="KAG5488134.1"/>
    <property type="molecule type" value="Genomic_DNA"/>
</dbReference>
<feature type="compositionally biased region" description="Low complexity" evidence="1">
    <location>
        <begin position="11"/>
        <end position="36"/>
    </location>
</feature>
<gene>
    <name evidence="2" type="ORF">LSCM1_08201</name>
</gene>
<dbReference type="RefSeq" id="XP_067181713.1">
    <property type="nucleotide sequence ID" value="XM_067325538.1"/>
</dbReference>
<reference evidence="2 3" key="1">
    <citation type="submission" date="2021-03" db="EMBL/GenBank/DDBJ databases">
        <title>Leishmania (Mundinia) martiniquensis Genome sequencing and assembly.</title>
        <authorList>
            <person name="Almutairi H."/>
            <person name="Gatherer D."/>
        </authorList>
    </citation>
    <scope>NUCLEOTIDE SEQUENCE [LARGE SCALE GENOMIC DNA]</scope>
    <source>
        <strain evidence="2">LSCM1</strain>
    </source>
</reference>
<feature type="region of interest" description="Disordered" evidence="1">
    <location>
        <begin position="408"/>
        <end position="442"/>
    </location>
</feature>
<feature type="region of interest" description="Disordered" evidence="1">
    <location>
        <begin position="899"/>
        <end position="947"/>
    </location>
</feature>
<dbReference type="OrthoDB" id="267989at2759"/>
<evidence type="ECO:0000256" key="1">
    <source>
        <dbReference type="SAM" id="MobiDB-lite"/>
    </source>
</evidence>
<feature type="compositionally biased region" description="Basic and acidic residues" evidence="1">
    <location>
        <begin position="837"/>
        <end position="860"/>
    </location>
</feature>
<feature type="region of interest" description="Disordered" evidence="1">
    <location>
        <begin position="296"/>
        <end position="318"/>
    </location>
</feature>
<feature type="region of interest" description="Disordered" evidence="1">
    <location>
        <begin position="1"/>
        <end position="45"/>
    </location>
</feature>
<organism evidence="2 3">
    <name type="scientific">Leishmania martiniquensis</name>
    <dbReference type="NCBI Taxonomy" id="1580590"/>
    <lineage>
        <taxon>Eukaryota</taxon>
        <taxon>Discoba</taxon>
        <taxon>Euglenozoa</taxon>
        <taxon>Kinetoplastea</taxon>
        <taxon>Metakinetoplastina</taxon>
        <taxon>Trypanosomatida</taxon>
        <taxon>Trypanosomatidae</taxon>
        <taxon>Leishmaniinae</taxon>
        <taxon>Leishmania</taxon>
    </lineage>
</organism>
<dbReference type="GeneID" id="92518050"/>
<dbReference type="AlphaFoldDB" id="A0A836KUZ4"/>
<feature type="region of interest" description="Disordered" evidence="1">
    <location>
        <begin position="209"/>
        <end position="241"/>
    </location>
</feature>
<proteinExistence type="predicted"/>
<feature type="region of interest" description="Disordered" evidence="1">
    <location>
        <begin position="61"/>
        <end position="121"/>
    </location>
</feature>
<evidence type="ECO:0000313" key="2">
    <source>
        <dbReference type="EMBL" id="KAG5488134.1"/>
    </source>
</evidence>
<keyword evidence="3" id="KW-1185">Reference proteome</keyword>
<dbReference type="Proteomes" id="UP000673552">
    <property type="component" value="Chromosome 1"/>
</dbReference>
<feature type="region of interest" description="Disordered" evidence="1">
    <location>
        <begin position="797"/>
        <end position="869"/>
    </location>
</feature>
<feature type="compositionally biased region" description="Polar residues" evidence="1">
    <location>
        <begin position="810"/>
        <end position="820"/>
    </location>
</feature>